<accession>A0A345RYN4</accession>
<dbReference type="AlphaFoldDB" id="A0A345RYN4"/>
<dbReference type="KEGG" id="pke:DLD99_05885"/>
<evidence type="ECO:0000313" key="1">
    <source>
        <dbReference type="EMBL" id="AXI64400.1"/>
    </source>
</evidence>
<dbReference type="Proteomes" id="UP000253720">
    <property type="component" value="Chromosome"/>
</dbReference>
<evidence type="ECO:0000313" key="2">
    <source>
        <dbReference type="Proteomes" id="UP000253720"/>
    </source>
</evidence>
<reference evidence="1 2" key="1">
    <citation type="submission" date="2018-05" db="EMBL/GenBank/DDBJ databases">
        <title>Complete genome sequence of Pseudomonas kribbensis 46-2(T).</title>
        <authorList>
            <person name="Jeong H."/>
            <person name="Lee S.-G."/>
            <person name="Rha E."/>
            <person name="Kim H."/>
        </authorList>
    </citation>
    <scope>NUCLEOTIDE SEQUENCE [LARGE SCALE GENOMIC DNA]</scope>
    <source>
        <strain evidence="1 2">46-2</strain>
    </source>
</reference>
<keyword evidence="2" id="KW-1185">Reference proteome</keyword>
<gene>
    <name evidence="1" type="ORF">DLD99_05885</name>
</gene>
<dbReference type="EMBL" id="CP029608">
    <property type="protein sequence ID" value="AXI64400.1"/>
    <property type="molecule type" value="Genomic_DNA"/>
</dbReference>
<organism evidence="1 2">
    <name type="scientific">Pseudomonas kribbensis</name>
    <dbReference type="NCBI Taxonomy" id="1628086"/>
    <lineage>
        <taxon>Bacteria</taxon>
        <taxon>Pseudomonadati</taxon>
        <taxon>Pseudomonadota</taxon>
        <taxon>Gammaproteobacteria</taxon>
        <taxon>Pseudomonadales</taxon>
        <taxon>Pseudomonadaceae</taxon>
        <taxon>Pseudomonas</taxon>
    </lineage>
</organism>
<protein>
    <submittedName>
        <fullName evidence="1">Uncharacterized protein</fullName>
    </submittedName>
</protein>
<sequence>MDFAVDLDLTSTPTSRAGHTIERVGKMDEAEVDHEVIALQLTKNSRKGNQYEADEIPTLVKVYQDTHSAVGVTSAQTRALIRDQQVESGQESDEANGALPA</sequence>
<name>A0A345RYN4_9PSED</name>
<proteinExistence type="predicted"/>